<sequence>MTASITLQLPERLYQRLVSTAQATQQPLEAVILHALEVGSPPDWDDVPEEFQVDLAALDRLDDNALWSIARSHQHSPDTARYDELLELNRESSLSDTEKLELAQLRQTADAFMLRKAHAATLLRWRGHLIPTP</sequence>
<organism evidence="1 2">
    <name type="scientific">Leptolyngbya boryana NIES-2135</name>
    <dbReference type="NCBI Taxonomy" id="1973484"/>
    <lineage>
        <taxon>Bacteria</taxon>
        <taxon>Bacillati</taxon>
        <taxon>Cyanobacteriota</taxon>
        <taxon>Cyanophyceae</taxon>
        <taxon>Leptolyngbyales</taxon>
        <taxon>Leptolyngbyaceae</taxon>
        <taxon>Leptolyngbya group</taxon>
        <taxon>Leptolyngbya</taxon>
    </lineage>
</organism>
<keyword evidence="2" id="KW-1185">Reference proteome</keyword>
<dbReference type="EMBL" id="AP018203">
    <property type="protein sequence ID" value="BAY58059.1"/>
    <property type="molecule type" value="Genomic_DNA"/>
</dbReference>
<dbReference type="Proteomes" id="UP000217895">
    <property type="component" value="Chromosome"/>
</dbReference>
<name>A0A1Z4JMT2_LEPBY</name>
<protein>
    <submittedName>
        <fullName evidence="1">Uncharacterized protein</fullName>
    </submittedName>
</protein>
<proteinExistence type="predicted"/>
<dbReference type="AlphaFoldDB" id="A0A1Z4JMT2"/>
<reference evidence="1 2" key="1">
    <citation type="submission" date="2017-06" db="EMBL/GenBank/DDBJ databases">
        <title>Genome sequencing of cyanobaciteial culture collection at National Institute for Environmental Studies (NIES).</title>
        <authorList>
            <person name="Hirose Y."/>
            <person name="Shimura Y."/>
            <person name="Fujisawa T."/>
            <person name="Nakamura Y."/>
            <person name="Kawachi M."/>
        </authorList>
    </citation>
    <scope>NUCLEOTIDE SEQUENCE [LARGE SCALE GENOMIC DNA]</scope>
    <source>
        <strain evidence="1 2">NIES-2135</strain>
    </source>
</reference>
<accession>A0A1Z4JMT2</accession>
<evidence type="ECO:0000313" key="2">
    <source>
        <dbReference type="Proteomes" id="UP000217895"/>
    </source>
</evidence>
<gene>
    <name evidence="1" type="ORF">NIES2135_49320</name>
</gene>
<evidence type="ECO:0000313" key="1">
    <source>
        <dbReference type="EMBL" id="BAY58059.1"/>
    </source>
</evidence>